<dbReference type="AlphaFoldDB" id="A0A1A7BFV9"/>
<comment type="caution">
    <text evidence="3">The sequence shown here is derived from an EMBL/GenBank/DDBJ whole genome shotgun (WGS) entry which is preliminary data.</text>
</comment>
<dbReference type="InterPro" id="IPR019734">
    <property type="entry name" value="TPR_rpt"/>
</dbReference>
<evidence type="ECO:0000256" key="1">
    <source>
        <dbReference type="PROSITE-ProRule" id="PRU00339"/>
    </source>
</evidence>
<evidence type="ECO:0000313" key="3">
    <source>
        <dbReference type="EMBL" id="OBV11418.1"/>
    </source>
</evidence>
<accession>A0A1A7BFV9</accession>
<sequence>MRPILGACILQSQAGQGAMMMLGNLVRAVFGVCALLLAALPAQAEWYEASTDHFVIYARDSDRDIIRFAESLERYHSAMAFLTQRKIEKPSPSNRVTIYVVGSERDIQKLMGGDNRFVAGFYIPRAGGSVAFVQEIQNQKGYPHFSTIVLLHEYAHHFLISSSRMPMPRWMNEGAAEFFAATTFNDDGSLYVGQVAQHRSSELAFAEPVPLRELFDPELYEKQKGSGYDAFYGKSWLTYHYLTFSSERAGQLSQYQRNLLEGMAPLAAAETAFGDLDALEKELRSYKNKRLNVAILGADKLSTGSPVQLRRLTEGEAEIMPLRIRSKRGVDEAQAADILTGARAVAARFPDDAAVLAALAEAEYDAGNDAEAIAAADKALALDPRQVNAYVQKGFALFRQAKDADDREAAFAAAMRPFEALNAIEPEHPLPLYYYYRSFAERGIKPPKDVRAALSYAAQLAPFDQQYQIDTGMMIIAEGENARARQFLAPLAADPHGSPAASRAKRLIAMVSDVADGTIVDVSNLPEEDEGAELSGTVN</sequence>
<dbReference type="EMBL" id="LZYB01000002">
    <property type="protein sequence ID" value="OBV11418.1"/>
    <property type="molecule type" value="Genomic_DNA"/>
</dbReference>
<name>A0A1A7BFV9_9SPHN</name>
<dbReference type="STRING" id="1300349.I603_0861"/>
<feature type="coiled-coil region" evidence="2">
    <location>
        <begin position="269"/>
        <end position="296"/>
    </location>
</feature>
<dbReference type="PROSITE" id="PS50005">
    <property type="entry name" value="TPR"/>
    <property type="match status" value="1"/>
</dbReference>
<dbReference type="SUPFAM" id="SSF48452">
    <property type="entry name" value="TPR-like"/>
    <property type="match status" value="1"/>
</dbReference>
<feature type="repeat" description="TPR" evidence="1">
    <location>
        <begin position="353"/>
        <end position="386"/>
    </location>
</feature>
<keyword evidence="2" id="KW-0175">Coiled coil</keyword>
<reference evidence="3 4" key="1">
    <citation type="submission" date="2016-06" db="EMBL/GenBank/DDBJ databases">
        <title>Genome sequence of Porphyrobacter dokdonensis DSW-74.</title>
        <authorList>
            <person name="Kim J.F."/>
            <person name="Song J.Y."/>
        </authorList>
    </citation>
    <scope>NUCLEOTIDE SEQUENCE [LARGE SCALE GENOMIC DNA]</scope>
    <source>
        <strain evidence="3 4">DSW-74</strain>
    </source>
</reference>
<dbReference type="InterPro" id="IPR011990">
    <property type="entry name" value="TPR-like_helical_dom_sf"/>
</dbReference>
<keyword evidence="4" id="KW-1185">Reference proteome</keyword>
<gene>
    <name evidence="3" type="ORF">I603_0861</name>
</gene>
<protein>
    <submittedName>
        <fullName evidence="3">Peptidase_MA_2 domain-containing protein</fullName>
    </submittedName>
</protein>
<keyword evidence="1" id="KW-0802">TPR repeat</keyword>
<dbReference type="Gene3D" id="1.25.40.10">
    <property type="entry name" value="Tetratricopeptide repeat domain"/>
    <property type="match status" value="1"/>
</dbReference>
<organism evidence="3 4">
    <name type="scientific">Erythrobacter dokdonensis DSW-74</name>
    <dbReference type="NCBI Taxonomy" id="1300349"/>
    <lineage>
        <taxon>Bacteria</taxon>
        <taxon>Pseudomonadati</taxon>
        <taxon>Pseudomonadota</taxon>
        <taxon>Alphaproteobacteria</taxon>
        <taxon>Sphingomonadales</taxon>
        <taxon>Erythrobacteraceae</taxon>
        <taxon>Erythrobacter/Porphyrobacter group</taxon>
        <taxon>Erythrobacter</taxon>
    </lineage>
</organism>
<evidence type="ECO:0000313" key="4">
    <source>
        <dbReference type="Proteomes" id="UP000092484"/>
    </source>
</evidence>
<dbReference type="Proteomes" id="UP000092484">
    <property type="component" value="Unassembled WGS sequence"/>
</dbReference>
<proteinExistence type="predicted"/>
<dbReference type="PATRIC" id="fig|1300349.4.peg.858"/>
<evidence type="ECO:0000256" key="2">
    <source>
        <dbReference type="SAM" id="Coils"/>
    </source>
</evidence>